<dbReference type="AlphaFoldDB" id="C7NL71"/>
<dbReference type="InterPro" id="IPR032710">
    <property type="entry name" value="NTF2-like_dom_sf"/>
</dbReference>
<keyword evidence="3" id="KW-1185">Reference proteome</keyword>
<evidence type="ECO:0000313" key="2">
    <source>
        <dbReference type="EMBL" id="ACV05613.1"/>
    </source>
</evidence>
<dbReference type="Proteomes" id="UP000006666">
    <property type="component" value="Chromosome"/>
</dbReference>
<organism evidence="2 3">
    <name type="scientific">Kytococcus sedentarius (strain ATCC 14392 / DSM 20547 / JCM 11482 / CCUG 33030 / NBRC 15357 / NCTC 11040 / CCM 314 / 541)</name>
    <name type="common">Micrococcus sedentarius</name>
    <dbReference type="NCBI Taxonomy" id="478801"/>
    <lineage>
        <taxon>Bacteria</taxon>
        <taxon>Bacillati</taxon>
        <taxon>Actinomycetota</taxon>
        <taxon>Actinomycetes</taxon>
        <taxon>Micrococcales</taxon>
        <taxon>Kytococcaceae</taxon>
        <taxon>Kytococcus</taxon>
    </lineage>
</organism>
<dbReference type="NCBIfam" id="TIGR02246">
    <property type="entry name" value="SgcJ/EcaC family oxidoreductase"/>
    <property type="match status" value="1"/>
</dbReference>
<dbReference type="HOGENOM" id="CLU_132094_1_0_11"/>
<dbReference type="Pfam" id="PF13474">
    <property type="entry name" value="SnoaL_3"/>
    <property type="match status" value="1"/>
</dbReference>
<gene>
    <name evidence="2" type="ordered locus">Ksed_05460</name>
</gene>
<dbReference type="InterPro" id="IPR037401">
    <property type="entry name" value="SnoaL-like"/>
</dbReference>
<accession>C7NL71</accession>
<dbReference type="KEGG" id="kse:Ksed_05460"/>
<protein>
    <recommendedName>
        <fullName evidence="1">SnoaL-like domain-containing protein</fullName>
    </recommendedName>
</protein>
<feature type="domain" description="SnoaL-like" evidence="1">
    <location>
        <begin position="6"/>
        <end position="127"/>
    </location>
</feature>
<dbReference type="eggNOG" id="COG4319">
    <property type="taxonomic scope" value="Bacteria"/>
</dbReference>
<dbReference type="Gene3D" id="3.10.450.50">
    <property type="match status" value="1"/>
</dbReference>
<dbReference type="STRING" id="478801.Ksed_05460"/>
<proteinExistence type="predicted"/>
<name>C7NL71_KYTSD</name>
<evidence type="ECO:0000313" key="3">
    <source>
        <dbReference type="Proteomes" id="UP000006666"/>
    </source>
</evidence>
<evidence type="ECO:0000259" key="1">
    <source>
        <dbReference type="Pfam" id="PF13474"/>
    </source>
</evidence>
<dbReference type="EMBL" id="CP001686">
    <property type="protein sequence ID" value="ACV05613.1"/>
    <property type="molecule type" value="Genomic_DNA"/>
</dbReference>
<dbReference type="InterPro" id="IPR011944">
    <property type="entry name" value="Steroid_delta5-4_isomerase"/>
</dbReference>
<dbReference type="RefSeq" id="WP_012802031.1">
    <property type="nucleotide sequence ID" value="NC_013169.1"/>
</dbReference>
<dbReference type="SUPFAM" id="SSF54427">
    <property type="entry name" value="NTF2-like"/>
    <property type="match status" value="1"/>
</dbReference>
<sequence>MNEPDIRTLITEWARAVQEEDLDGTLAHHSDDIVMFDVPGPEQGRRGLDDYTASWYPFFEWVRTGARFEITELHVEHGDDHGFAWALLRCGTPDDLAQNPSRRLRLSFGLRRREGTWQISHEHHSFTHP</sequence>
<reference evidence="2 3" key="1">
    <citation type="journal article" date="2009" name="Stand. Genomic Sci.">
        <title>Complete genome sequence of Kytococcus sedentarius type strain (541).</title>
        <authorList>
            <person name="Sims D."/>
            <person name="Brettin T."/>
            <person name="Detter J.C."/>
            <person name="Han C."/>
            <person name="Lapidus A."/>
            <person name="Copeland A."/>
            <person name="Glavina Del Rio T."/>
            <person name="Nolan M."/>
            <person name="Chen F."/>
            <person name="Lucas S."/>
            <person name="Tice H."/>
            <person name="Cheng J.F."/>
            <person name="Bruce D."/>
            <person name="Goodwin L."/>
            <person name="Pitluck S."/>
            <person name="Ovchinnikova G."/>
            <person name="Pati A."/>
            <person name="Ivanova N."/>
            <person name="Mavrommatis K."/>
            <person name="Chen A."/>
            <person name="Palaniappan K."/>
            <person name="D'haeseleer P."/>
            <person name="Chain P."/>
            <person name="Bristow J."/>
            <person name="Eisen J.A."/>
            <person name="Markowitz V."/>
            <person name="Hugenholtz P."/>
            <person name="Schneider S."/>
            <person name="Goker M."/>
            <person name="Pukall R."/>
            <person name="Kyrpides N.C."/>
            <person name="Klenk H.P."/>
        </authorList>
    </citation>
    <scope>NUCLEOTIDE SEQUENCE [LARGE SCALE GENOMIC DNA]</scope>
    <source>
        <strain evidence="3">ATCC 14392 / DSM 20547 / JCM 11482 / CCUG 33030 / NBRC 15357 / NCTC 11040 / CCM 314 / 541</strain>
    </source>
</reference>